<accession>A0A9Q1BE32</accession>
<evidence type="ECO:0000313" key="1">
    <source>
        <dbReference type="EMBL" id="KAJ8022038.1"/>
    </source>
</evidence>
<dbReference type="EMBL" id="JAIZAY010000021">
    <property type="protein sequence ID" value="KAJ8022038.1"/>
    <property type="molecule type" value="Genomic_DNA"/>
</dbReference>
<dbReference type="InterPro" id="IPR052990">
    <property type="entry name" value="Sulfoquinovosidase_GH31"/>
</dbReference>
<proteinExistence type="predicted"/>
<dbReference type="Proteomes" id="UP001152320">
    <property type="component" value="Chromosome 21"/>
</dbReference>
<organism evidence="1 2">
    <name type="scientific">Holothuria leucospilota</name>
    <name type="common">Black long sea cucumber</name>
    <name type="synonym">Mertensiothuria leucospilota</name>
    <dbReference type="NCBI Taxonomy" id="206669"/>
    <lineage>
        <taxon>Eukaryota</taxon>
        <taxon>Metazoa</taxon>
        <taxon>Echinodermata</taxon>
        <taxon>Eleutherozoa</taxon>
        <taxon>Echinozoa</taxon>
        <taxon>Holothuroidea</taxon>
        <taxon>Aspidochirotacea</taxon>
        <taxon>Aspidochirotida</taxon>
        <taxon>Holothuriidae</taxon>
        <taxon>Holothuria</taxon>
    </lineage>
</organism>
<comment type="caution">
    <text evidence="1">The sequence shown here is derived from an EMBL/GenBank/DDBJ whole genome shotgun (WGS) entry which is preliminary data.</text>
</comment>
<dbReference type="OrthoDB" id="1334205at2759"/>
<sequence>MADFGEYLPLVLFSPVVSSVKSFINLWTVLWTQMYREVVEGTRVSETLSFGCVLALGVLHNYSVMSCAGDLIVDFSTAEGLASVIPVTLPLDMFRYGMNHFEMGVYMSIYGAIRTEELFALLTLLPLLQ</sequence>
<keyword evidence="2" id="KW-1185">Reference proteome</keyword>
<gene>
    <name evidence="1" type="ORF">HOLleu_39413</name>
</gene>
<reference evidence="1" key="1">
    <citation type="submission" date="2021-10" db="EMBL/GenBank/DDBJ databases">
        <title>Tropical sea cucumber genome reveals ecological adaptation and Cuvierian tubules defense mechanism.</title>
        <authorList>
            <person name="Chen T."/>
        </authorList>
    </citation>
    <scope>NUCLEOTIDE SEQUENCE</scope>
    <source>
        <strain evidence="1">Nanhai2018</strain>
        <tissue evidence="1">Muscle</tissue>
    </source>
</reference>
<dbReference type="PANTHER" id="PTHR46959">
    <property type="entry name" value="SULFOQUINOVOSIDASE"/>
    <property type="match status" value="1"/>
</dbReference>
<dbReference type="PANTHER" id="PTHR46959:SF2">
    <property type="entry name" value="SULFOQUINOVOSIDASE"/>
    <property type="match status" value="1"/>
</dbReference>
<dbReference type="AlphaFoldDB" id="A0A9Q1BE32"/>
<protein>
    <submittedName>
        <fullName evidence="1">Uncharacterized protein</fullName>
    </submittedName>
</protein>
<evidence type="ECO:0000313" key="2">
    <source>
        <dbReference type="Proteomes" id="UP001152320"/>
    </source>
</evidence>
<name>A0A9Q1BE32_HOLLE</name>